<keyword evidence="1 3" id="KW-0597">Phosphoprotein</keyword>
<name>A0A1U7HYX3_9CHRO</name>
<dbReference type="InterPro" id="IPR025497">
    <property type="entry name" value="PatA-like_N"/>
</dbReference>
<dbReference type="PROSITE" id="PS50110">
    <property type="entry name" value="RESPONSE_REGULATORY"/>
    <property type="match status" value="1"/>
</dbReference>
<evidence type="ECO:0000256" key="3">
    <source>
        <dbReference type="PROSITE-ProRule" id="PRU00169"/>
    </source>
</evidence>
<evidence type="ECO:0000259" key="4">
    <source>
        <dbReference type="PROSITE" id="PS50110"/>
    </source>
</evidence>
<dbReference type="RefSeq" id="WP_073547987.1">
    <property type="nucleotide sequence ID" value="NZ_CAWMVK010000012.1"/>
</dbReference>
<dbReference type="SMART" id="SM00448">
    <property type="entry name" value="REC"/>
    <property type="match status" value="1"/>
</dbReference>
<dbReference type="Proteomes" id="UP000185984">
    <property type="component" value="Unassembled WGS sequence"/>
</dbReference>
<dbReference type="InterPro" id="IPR024186">
    <property type="entry name" value="Sig_transdc_resp-reg_PatA"/>
</dbReference>
<evidence type="ECO:0000256" key="1">
    <source>
        <dbReference type="ARBA" id="ARBA00022553"/>
    </source>
</evidence>
<keyword evidence="2" id="KW-0902">Two-component regulatory system</keyword>
<evidence type="ECO:0000313" key="6">
    <source>
        <dbReference type="Proteomes" id="UP000185984"/>
    </source>
</evidence>
<comment type="caution">
    <text evidence="5">The sequence shown here is derived from an EMBL/GenBank/DDBJ whole genome shotgun (WGS) entry which is preliminary data.</text>
</comment>
<comment type="induction">
    <text evidence="2">By nitrogen starvation.</text>
</comment>
<dbReference type="PANTHER" id="PTHR44591:SF23">
    <property type="entry name" value="CHEY SUBFAMILY"/>
    <property type="match status" value="1"/>
</dbReference>
<feature type="modified residue" description="4-aspartylphosphate" evidence="3">
    <location>
        <position position="313"/>
    </location>
</feature>
<dbReference type="SUPFAM" id="SSF52172">
    <property type="entry name" value="CheY-like"/>
    <property type="match status" value="1"/>
</dbReference>
<comment type="function">
    <text evidence="2">Controls heterocyst pattern formation.</text>
</comment>
<dbReference type="AlphaFoldDB" id="A0A1U7HYX3"/>
<dbReference type="PIRSF" id="PIRSF005897">
    <property type="entry name" value="RR_PatA"/>
    <property type="match status" value="1"/>
</dbReference>
<proteinExistence type="evidence at transcript level"/>
<dbReference type="Pfam" id="PF14332">
    <property type="entry name" value="DUF4388"/>
    <property type="match status" value="1"/>
</dbReference>
<dbReference type="InterPro" id="IPR011006">
    <property type="entry name" value="CheY-like_superfamily"/>
</dbReference>
<gene>
    <name evidence="5" type="ORF">NIES1031_02735</name>
</gene>
<dbReference type="GO" id="GO:0043158">
    <property type="term" value="P:heterocyst development"/>
    <property type="evidence" value="ECO:0007669"/>
    <property type="project" value="UniProtKB-KW"/>
</dbReference>
<dbReference type="Pfam" id="PF00072">
    <property type="entry name" value="Response_reg"/>
    <property type="match status" value="1"/>
</dbReference>
<accession>A0A1U7HYX3</accession>
<dbReference type="EMBL" id="MRCC01000002">
    <property type="protein sequence ID" value="OKH28831.1"/>
    <property type="molecule type" value="Genomic_DNA"/>
</dbReference>
<dbReference type="GO" id="GO:0000160">
    <property type="term" value="P:phosphorelay signal transduction system"/>
    <property type="evidence" value="ECO:0007669"/>
    <property type="project" value="UniProtKB-KW"/>
</dbReference>
<sequence>MLAETINNTDFVSKLAILKQERFSGKLILKDIQGQEWNIYLFLGRILYATGGNHPVKRWRRNLLTYCPQIDVNALKFPENTDNSSGEISWEYLLLYSAVEQQQTTRDQAAKIITSIVAEVLFDITQATNITGKVKPDNLSVPQLVLLEPGQAIAEAQNAWQNWQKAKLADRSPNRAPIIREPEQLQQQVSPAVFQNLTKLLDGQRSLRDIAAGMKRDVMEVTSSLLPYIQSGLIEFVDIPDAAPPISPPATVASQPTIASSKALIACVDDSPLVCQSLEKILTTAGYQFISIQDSLRAIATLLTRKPELIFLDLVMPNTNGYEICSQLRKVSVFRDTPIIILTGNDGIIDRVRAKLVGATDFLSKPVDAQTLLEVTQTHLNKTPQV</sequence>
<feature type="domain" description="Response regulatory" evidence="4">
    <location>
        <begin position="264"/>
        <end position="380"/>
    </location>
</feature>
<comment type="subcellular location">
    <subcellularLocation>
        <location evidence="2">Cell septum</location>
    </subcellularLocation>
</comment>
<dbReference type="InterPro" id="IPR001789">
    <property type="entry name" value="Sig_transdc_resp-reg_receiver"/>
</dbReference>
<reference evidence="5 6" key="1">
    <citation type="submission" date="2016-11" db="EMBL/GenBank/DDBJ databases">
        <title>Draft Genome Sequences of Nine Cyanobacterial Strains from Diverse Habitats.</title>
        <authorList>
            <person name="Zhu T."/>
            <person name="Hou S."/>
            <person name="Lu X."/>
            <person name="Hess W.R."/>
        </authorList>
    </citation>
    <scope>NUCLEOTIDE SEQUENCE [LARGE SCALE GENOMIC DNA]</scope>
    <source>
        <strain evidence="5 6">5.2 s.c.1</strain>
    </source>
</reference>
<organism evidence="5 6">
    <name type="scientific">Chroogloeocystis siderophila 5.2 s.c.1</name>
    <dbReference type="NCBI Taxonomy" id="247279"/>
    <lineage>
        <taxon>Bacteria</taxon>
        <taxon>Bacillati</taxon>
        <taxon>Cyanobacteriota</taxon>
        <taxon>Cyanophyceae</taxon>
        <taxon>Oscillatoriophycideae</taxon>
        <taxon>Chroococcales</taxon>
        <taxon>Chroococcaceae</taxon>
        <taxon>Chroogloeocystis</taxon>
    </lineage>
</organism>
<dbReference type="PANTHER" id="PTHR44591">
    <property type="entry name" value="STRESS RESPONSE REGULATOR PROTEIN 1"/>
    <property type="match status" value="1"/>
</dbReference>
<evidence type="ECO:0000313" key="5">
    <source>
        <dbReference type="EMBL" id="OKH28831.1"/>
    </source>
</evidence>
<evidence type="ECO:0000256" key="2">
    <source>
        <dbReference type="PIRNR" id="PIRNR005897"/>
    </source>
</evidence>
<dbReference type="GO" id="GO:0030428">
    <property type="term" value="C:cell septum"/>
    <property type="evidence" value="ECO:0007669"/>
    <property type="project" value="UniProtKB-SubCell"/>
</dbReference>
<dbReference type="Gene3D" id="3.40.50.2300">
    <property type="match status" value="1"/>
</dbReference>
<dbReference type="STRING" id="247279.NIES1031_02735"/>
<keyword evidence="6" id="KW-1185">Reference proteome</keyword>
<keyword evidence="2" id="KW-0364">Heterocyst</keyword>
<dbReference type="OrthoDB" id="417415at2"/>
<protein>
    <recommendedName>
        <fullName evidence="2">Protein PatA</fullName>
    </recommendedName>
</protein>
<dbReference type="InterPro" id="IPR050595">
    <property type="entry name" value="Bact_response_regulator"/>
</dbReference>